<dbReference type="Gene3D" id="3.30.420.10">
    <property type="entry name" value="Ribonuclease H-like superfamily/Ribonuclease H"/>
    <property type="match status" value="1"/>
</dbReference>
<dbReference type="InterPro" id="IPR012337">
    <property type="entry name" value="RNaseH-like_sf"/>
</dbReference>
<evidence type="ECO:0000313" key="3">
    <source>
        <dbReference type="Proteomes" id="UP000262142"/>
    </source>
</evidence>
<accession>A0A383TVV2</accession>
<dbReference type="PANTHER" id="PTHR46889:SF5">
    <property type="entry name" value="INTEGRASE PROTEIN"/>
    <property type="match status" value="1"/>
</dbReference>
<dbReference type="AlphaFoldDB" id="A0A383TVV2"/>
<dbReference type="InterPro" id="IPR048020">
    <property type="entry name" value="Transpos_IS3"/>
</dbReference>
<dbReference type="EMBL" id="UNSC01000001">
    <property type="protein sequence ID" value="SZD71358.1"/>
    <property type="molecule type" value="Genomic_DNA"/>
</dbReference>
<reference evidence="2 3" key="1">
    <citation type="submission" date="2018-09" db="EMBL/GenBank/DDBJ databases">
        <authorList>
            <consortium name="Pathogen Informatics"/>
        </authorList>
    </citation>
    <scope>NUCLEOTIDE SEQUENCE [LARGE SCALE GENOMIC DNA]</scope>
    <source>
        <strain evidence="2 3">OH-22767</strain>
    </source>
</reference>
<sequence length="263" mass="30770">MQVVLMVEDIRHKLPKIGTRKLYHMLKEKLPEIGVGRDKLFDILRANHMLIEPKKSYHITTNSYHRFKKHKNLIENVVPSEPEQQWVSDITYIGKRENPFYLALVTDAYSKKIVGFDVSDSLDVQSSLAALKKAIKCRKKNNKQPLIHHSNRGLQYCSTDYQCLLNENNILCSMTESYDPYANAVAERVNGILKQEFMIDIYGNNLHDKIQLVKDAIDKYNNLRPHYSCHYLTPQQMHKQNKIKIKTYKKIDAEKIAFQHQLN</sequence>
<dbReference type="Pfam" id="PF00665">
    <property type="entry name" value="rve"/>
    <property type="match status" value="1"/>
</dbReference>
<organism evidence="2 3">
    <name type="scientific">Candidatus Ornithobacterium hominis</name>
    <dbReference type="NCBI Taxonomy" id="2497989"/>
    <lineage>
        <taxon>Bacteria</taxon>
        <taxon>Pseudomonadati</taxon>
        <taxon>Bacteroidota</taxon>
        <taxon>Flavobacteriia</taxon>
        <taxon>Flavobacteriales</taxon>
        <taxon>Weeksellaceae</taxon>
        <taxon>Ornithobacterium</taxon>
    </lineage>
</organism>
<dbReference type="GO" id="GO:0015074">
    <property type="term" value="P:DNA integration"/>
    <property type="evidence" value="ECO:0007669"/>
    <property type="project" value="InterPro"/>
</dbReference>
<dbReference type="SUPFAM" id="SSF53098">
    <property type="entry name" value="Ribonuclease H-like"/>
    <property type="match status" value="1"/>
</dbReference>
<dbReference type="GO" id="GO:0003676">
    <property type="term" value="F:nucleic acid binding"/>
    <property type="evidence" value="ECO:0007669"/>
    <property type="project" value="InterPro"/>
</dbReference>
<feature type="domain" description="Integrase catalytic" evidence="1">
    <location>
        <begin position="78"/>
        <end position="242"/>
    </location>
</feature>
<dbReference type="PROSITE" id="PS50994">
    <property type="entry name" value="INTEGRASE"/>
    <property type="match status" value="1"/>
</dbReference>
<dbReference type="NCBIfam" id="NF033516">
    <property type="entry name" value="transpos_IS3"/>
    <property type="match status" value="1"/>
</dbReference>
<dbReference type="InterPro" id="IPR050900">
    <property type="entry name" value="Transposase_IS3/IS150/IS904"/>
</dbReference>
<proteinExistence type="predicted"/>
<name>A0A383TVV2_9FLAO</name>
<dbReference type="PANTHER" id="PTHR46889">
    <property type="entry name" value="TRANSPOSASE INSF FOR INSERTION SEQUENCE IS3B-RELATED"/>
    <property type="match status" value="1"/>
</dbReference>
<dbReference type="Proteomes" id="UP000262142">
    <property type="component" value="Unassembled WGS sequence"/>
</dbReference>
<gene>
    <name evidence="2" type="ORF">SAMEA104719789_00456</name>
</gene>
<dbReference type="InterPro" id="IPR036397">
    <property type="entry name" value="RNaseH_sf"/>
</dbReference>
<dbReference type="InterPro" id="IPR001584">
    <property type="entry name" value="Integrase_cat-core"/>
</dbReference>
<protein>
    <submittedName>
        <fullName evidence="2">Integrase core domain</fullName>
    </submittedName>
</protein>
<keyword evidence="3" id="KW-1185">Reference proteome</keyword>
<evidence type="ECO:0000313" key="2">
    <source>
        <dbReference type="EMBL" id="SZD71358.1"/>
    </source>
</evidence>
<evidence type="ECO:0000259" key="1">
    <source>
        <dbReference type="PROSITE" id="PS50994"/>
    </source>
</evidence>